<evidence type="ECO:0000313" key="2">
    <source>
        <dbReference type="Proteomes" id="UP001163603"/>
    </source>
</evidence>
<sequence length="159" mass="17199">MAQPFYAKQLARSDVGNKLAVENSHLEDFPPFPPGQNFQNLPFLDEEFNTMWNLRLAVRRNGAYLKPTIGGNWRQFCRTRGLQAGQFIMFFREINAETGEVGSEAESVGGWVGGGECGGCGKLMTMTMAKNSLAMAAAAMAMAKNSLAMTVGGCGWCSG</sequence>
<name>A0ACC0YXQ0_9ROSI</name>
<dbReference type="Proteomes" id="UP001163603">
    <property type="component" value="Chromosome 4"/>
</dbReference>
<gene>
    <name evidence="1" type="ORF">Pint_19108</name>
</gene>
<reference evidence="2" key="1">
    <citation type="journal article" date="2023" name="G3 (Bethesda)">
        <title>Genome assembly and association tests identify interacting loci associated with vigor, precocity, and sex in interspecific pistachio rootstocks.</title>
        <authorList>
            <person name="Palmer W."/>
            <person name="Jacygrad E."/>
            <person name="Sagayaradj S."/>
            <person name="Cavanaugh K."/>
            <person name="Han R."/>
            <person name="Bertier L."/>
            <person name="Beede B."/>
            <person name="Kafkas S."/>
            <person name="Golino D."/>
            <person name="Preece J."/>
            <person name="Michelmore R."/>
        </authorList>
    </citation>
    <scope>NUCLEOTIDE SEQUENCE [LARGE SCALE GENOMIC DNA]</scope>
</reference>
<protein>
    <submittedName>
        <fullName evidence="1">Uncharacterized protein</fullName>
    </submittedName>
</protein>
<keyword evidence="2" id="KW-1185">Reference proteome</keyword>
<comment type="caution">
    <text evidence="1">The sequence shown here is derived from an EMBL/GenBank/DDBJ whole genome shotgun (WGS) entry which is preliminary data.</text>
</comment>
<proteinExistence type="predicted"/>
<evidence type="ECO:0000313" key="1">
    <source>
        <dbReference type="EMBL" id="KAJ0042170.1"/>
    </source>
</evidence>
<organism evidence="1 2">
    <name type="scientific">Pistacia integerrima</name>
    <dbReference type="NCBI Taxonomy" id="434235"/>
    <lineage>
        <taxon>Eukaryota</taxon>
        <taxon>Viridiplantae</taxon>
        <taxon>Streptophyta</taxon>
        <taxon>Embryophyta</taxon>
        <taxon>Tracheophyta</taxon>
        <taxon>Spermatophyta</taxon>
        <taxon>Magnoliopsida</taxon>
        <taxon>eudicotyledons</taxon>
        <taxon>Gunneridae</taxon>
        <taxon>Pentapetalae</taxon>
        <taxon>rosids</taxon>
        <taxon>malvids</taxon>
        <taxon>Sapindales</taxon>
        <taxon>Anacardiaceae</taxon>
        <taxon>Pistacia</taxon>
    </lineage>
</organism>
<dbReference type="EMBL" id="CM047739">
    <property type="protein sequence ID" value="KAJ0042170.1"/>
    <property type="molecule type" value="Genomic_DNA"/>
</dbReference>
<accession>A0ACC0YXQ0</accession>